<protein>
    <submittedName>
        <fullName evidence="1">Uncharacterized protein</fullName>
    </submittedName>
</protein>
<keyword evidence="2" id="KW-1185">Reference proteome</keyword>
<evidence type="ECO:0000313" key="2">
    <source>
        <dbReference type="Proteomes" id="UP000198838"/>
    </source>
</evidence>
<evidence type="ECO:0000313" key="1">
    <source>
        <dbReference type="EMBL" id="SFA87088.1"/>
    </source>
</evidence>
<name>A0A1I0WFV9_9FIRM</name>
<proteinExistence type="predicted"/>
<dbReference type="RefSeq" id="WP_278278325.1">
    <property type="nucleotide sequence ID" value="NZ_FOJY01000004.1"/>
</dbReference>
<reference evidence="1 2" key="1">
    <citation type="submission" date="2016-10" db="EMBL/GenBank/DDBJ databases">
        <authorList>
            <person name="de Groot N.N."/>
        </authorList>
    </citation>
    <scope>NUCLEOTIDE SEQUENCE [LARGE SCALE GENOMIC DNA]</scope>
    <source>
        <strain evidence="1 2">DSM 5522</strain>
    </source>
</reference>
<dbReference type="EMBL" id="FOJY01000004">
    <property type="protein sequence ID" value="SFA87088.1"/>
    <property type="molecule type" value="Genomic_DNA"/>
</dbReference>
<organism evidence="1 2">
    <name type="scientific">Acetitomaculum ruminis DSM 5522</name>
    <dbReference type="NCBI Taxonomy" id="1120918"/>
    <lineage>
        <taxon>Bacteria</taxon>
        <taxon>Bacillati</taxon>
        <taxon>Bacillota</taxon>
        <taxon>Clostridia</taxon>
        <taxon>Lachnospirales</taxon>
        <taxon>Lachnospiraceae</taxon>
        <taxon>Acetitomaculum</taxon>
    </lineage>
</organism>
<dbReference type="AlphaFoldDB" id="A0A1I0WFV9"/>
<dbReference type="Proteomes" id="UP000198838">
    <property type="component" value="Unassembled WGS sequence"/>
</dbReference>
<gene>
    <name evidence="1" type="ORF">SAMN05216249_10434</name>
</gene>
<sequence length="41" mass="4847">MEDNKMTNYQFKGIIKMIIALLKKGTPVNEMIEYLEELIKD</sequence>
<accession>A0A1I0WFV9</accession>